<gene>
    <name evidence="1" type="ORF">GMARGA_LOCUS20578</name>
</gene>
<evidence type="ECO:0000313" key="1">
    <source>
        <dbReference type="EMBL" id="CAG8786802.1"/>
    </source>
</evidence>
<keyword evidence="2" id="KW-1185">Reference proteome</keyword>
<accession>A0ABN7VMX6</accession>
<reference evidence="1 2" key="1">
    <citation type="submission" date="2021-06" db="EMBL/GenBank/DDBJ databases">
        <authorList>
            <person name="Kallberg Y."/>
            <person name="Tangrot J."/>
            <person name="Rosling A."/>
        </authorList>
    </citation>
    <scope>NUCLEOTIDE SEQUENCE [LARGE SCALE GENOMIC DNA]</scope>
    <source>
        <strain evidence="1 2">120-4 pot B 10/14</strain>
    </source>
</reference>
<organism evidence="1 2">
    <name type="scientific">Gigaspora margarita</name>
    <dbReference type="NCBI Taxonomy" id="4874"/>
    <lineage>
        <taxon>Eukaryota</taxon>
        <taxon>Fungi</taxon>
        <taxon>Fungi incertae sedis</taxon>
        <taxon>Mucoromycota</taxon>
        <taxon>Glomeromycotina</taxon>
        <taxon>Glomeromycetes</taxon>
        <taxon>Diversisporales</taxon>
        <taxon>Gigasporaceae</taxon>
        <taxon>Gigaspora</taxon>
    </lineage>
</organism>
<proteinExistence type="predicted"/>
<dbReference type="Proteomes" id="UP000789901">
    <property type="component" value="Unassembled WGS sequence"/>
</dbReference>
<dbReference type="EMBL" id="CAJVQB010018176">
    <property type="protein sequence ID" value="CAG8786802.1"/>
    <property type="molecule type" value="Genomic_DNA"/>
</dbReference>
<name>A0ABN7VMX6_GIGMA</name>
<evidence type="ECO:0000313" key="2">
    <source>
        <dbReference type="Proteomes" id="UP000789901"/>
    </source>
</evidence>
<feature type="non-terminal residue" evidence="1">
    <location>
        <position position="1"/>
    </location>
</feature>
<protein>
    <submittedName>
        <fullName evidence="1">43056_t:CDS:1</fullName>
    </submittedName>
</protein>
<sequence>KQFRKRVFNRDTFKKEWAQVYAPLERVQKKWFEVLDDNILEEEW</sequence>
<comment type="caution">
    <text evidence="1">The sequence shown here is derived from an EMBL/GenBank/DDBJ whole genome shotgun (WGS) entry which is preliminary data.</text>
</comment>